<proteinExistence type="predicted"/>
<keyword evidence="3" id="KW-1003">Cell membrane</keyword>
<feature type="transmembrane region" description="Helical" evidence="8">
    <location>
        <begin position="189"/>
        <end position="210"/>
    </location>
</feature>
<evidence type="ECO:0000256" key="6">
    <source>
        <dbReference type="ARBA" id="ARBA00023136"/>
    </source>
</evidence>
<feature type="transmembrane region" description="Helical" evidence="8">
    <location>
        <begin position="469"/>
        <end position="490"/>
    </location>
</feature>
<dbReference type="GO" id="GO:0022857">
    <property type="term" value="F:transmembrane transporter activity"/>
    <property type="evidence" value="ECO:0007669"/>
    <property type="project" value="InterPro"/>
</dbReference>
<keyword evidence="4 8" id="KW-0812">Transmembrane</keyword>
<accession>A0A4P6JKX3</accession>
<dbReference type="Gene3D" id="1.20.1250.20">
    <property type="entry name" value="MFS general substrate transporter like domains"/>
    <property type="match status" value="1"/>
</dbReference>
<evidence type="ECO:0000313" key="10">
    <source>
        <dbReference type="EMBL" id="QBD75815.1"/>
    </source>
</evidence>
<reference evidence="10 11" key="1">
    <citation type="submission" date="2019-01" db="EMBL/GenBank/DDBJ databases">
        <title>Ktedonosporobacter rubrisoli SCAWS-G2.</title>
        <authorList>
            <person name="Huang Y."/>
            <person name="Yan B."/>
        </authorList>
    </citation>
    <scope>NUCLEOTIDE SEQUENCE [LARGE SCALE GENOMIC DNA]</scope>
    <source>
        <strain evidence="10 11">SCAWS-G2</strain>
    </source>
</reference>
<dbReference type="PRINTS" id="PR01036">
    <property type="entry name" value="TCRTETB"/>
</dbReference>
<feature type="transmembrane region" description="Helical" evidence="8">
    <location>
        <begin position="364"/>
        <end position="383"/>
    </location>
</feature>
<keyword evidence="2" id="KW-0813">Transport</keyword>
<feature type="transmembrane region" description="Helical" evidence="8">
    <location>
        <begin position="101"/>
        <end position="120"/>
    </location>
</feature>
<dbReference type="KEGG" id="kbs:EPA93_07255"/>
<dbReference type="CDD" id="cd17502">
    <property type="entry name" value="MFS_Azr1_MDR_like"/>
    <property type="match status" value="1"/>
</dbReference>
<keyword evidence="11" id="KW-1185">Reference proteome</keyword>
<dbReference type="PROSITE" id="PS00216">
    <property type="entry name" value="SUGAR_TRANSPORT_1"/>
    <property type="match status" value="1"/>
</dbReference>
<evidence type="ECO:0000256" key="8">
    <source>
        <dbReference type="SAM" id="Phobius"/>
    </source>
</evidence>
<dbReference type="InterPro" id="IPR011701">
    <property type="entry name" value="MFS"/>
</dbReference>
<dbReference type="PROSITE" id="PS50850">
    <property type="entry name" value="MFS"/>
    <property type="match status" value="1"/>
</dbReference>
<dbReference type="PANTHER" id="PTHR23501:SF197">
    <property type="entry name" value="COMD"/>
    <property type="match status" value="1"/>
</dbReference>
<dbReference type="EMBL" id="CP035758">
    <property type="protein sequence ID" value="QBD75815.1"/>
    <property type="molecule type" value="Genomic_DNA"/>
</dbReference>
<dbReference type="Pfam" id="PF07690">
    <property type="entry name" value="MFS_1"/>
    <property type="match status" value="1"/>
</dbReference>
<dbReference type="FunFam" id="1.20.1720.10:FF:000004">
    <property type="entry name" value="EmrB/QacA family drug resistance transporter"/>
    <property type="match status" value="1"/>
</dbReference>
<evidence type="ECO:0000256" key="4">
    <source>
        <dbReference type="ARBA" id="ARBA00022692"/>
    </source>
</evidence>
<feature type="transmembrane region" description="Helical" evidence="8">
    <location>
        <begin position="257"/>
        <end position="276"/>
    </location>
</feature>
<feature type="transmembrane region" description="Helical" evidence="8">
    <location>
        <begin position="297"/>
        <end position="318"/>
    </location>
</feature>
<dbReference type="InterPro" id="IPR005829">
    <property type="entry name" value="Sugar_transporter_CS"/>
</dbReference>
<feature type="region of interest" description="Disordered" evidence="7">
    <location>
        <begin position="501"/>
        <end position="521"/>
    </location>
</feature>
<dbReference type="InterPro" id="IPR004638">
    <property type="entry name" value="EmrB-like"/>
</dbReference>
<dbReference type="InterPro" id="IPR036259">
    <property type="entry name" value="MFS_trans_sf"/>
</dbReference>
<comment type="subcellular location">
    <subcellularLocation>
        <location evidence="1">Cell membrane</location>
        <topology evidence="1">Multi-pass membrane protein</topology>
    </subcellularLocation>
</comment>
<dbReference type="AlphaFoldDB" id="A0A4P6JKX3"/>
<feature type="transmembrane region" description="Helical" evidence="8">
    <location>
        <begin position="68"/>
        <end position="89"/>
    </location>
</feature>
<evidence type="ECO:0000256" key="1">
    <source>
        <dbReference type="ARBA" id="ARBA00004651"/>
    </source>
</evidence>
<feature type="transmembrane region" description="Helical" evidence="8">
    <location>
        <begin position="431"/>
        <end position="449"/>
    </location>
</feature>
<dbReference type="OrthoDB" id="9800416at2"/>
<protein>
    <submittedName>
        <fullName evidence="10">DHA2 family efflux MFS transporter permease subunit</fullName>
    </submittedName>
</protein>
<feature type="transmembrane region" description="Helical" evidence="8">
    <location>
        <begin position="126"/>
        <end position="147"/>
    </location>
</feature>
<feature type="transmembrane region" description="Helical" evidence="8">
    <location>
        <begin position="33"/>
        <end position="62"/>
    </location>
</feature>
<evidence type="ECO:0000259" key="9">
    <source>
        <dbReference type="PROSITE" id="PS50850"/>
    </source>
</evidence>
<feature type="transmembrane region" description="Helical" evidence="8">
    <location>
        <begin position="159"/>
        <end position="177"/>
    </location>
</feature>
<feature type="transmembrane region" description="Helical" evidence="8">
    <location>
        <begin position="389"/>
        <end position="410"/>
    </location>
</feature>
<feature type="domain" description="Major facilitator superfamily (MFS) profile" evidence="9">
    <location>
        <begin position="36"/>
        <end position="495"/>
    </location>
</feature>
<keyword evidence="5 8" id="KW-1133">Transmembrane helix</keyword>
<feature type="transmembrane region" description="Helical" evidence="8">
    <location>
        <begin position="231"/>
        <end position="251"/>
    </location>
</feature>
<gene>
    <name evidence="10" type="ORF">EPA93_07255</name>
</gene>
<evidence type="ECO:0000256" key="5">
    <source>
        <dbReference type="ARBA" id="ARBA00022989"/>
    </source>
</evidence>
<sequence length="521" mass="55696">MKVFLRRVSMTDRSPVLSENEDIEAQHPRGWRLAALVGGLLLTLALSALDATIVGTALPAIVKALHGFAEYSWVVTAYLLTSTTVVPIVGKLSDQFGRKGFVLTGIALFLLGSALAGTAQSMTQLILFRGLQGLGAGFMQTLVFTLIADLFPPAERGRWQGLFASILSLVLIVAPALGGWITDHEGWRWVFYINMPVGILALLVLTIWLPSRLSTSHRAYSGWKAWRRIDFAGALTSAVATICLLLALTWAGTTYAWGSPQVIGLLGAATILYLTFFAIERRVSEPLLPLDLFRSQIFSASSLLALVLGMIIYAMIFYLPLFMQTILGQAATNSGASLAPLFLPIAISAIIGGQLISKVGRYHLLAIIGALILLLGLFLLVRMDTMTTLLTVTINMIIVGLGIGVLQPIYTIAGQNATPVERLGTGTGAINYLRAMGSLLGTAVLGVLATGSHATGLSLAARQALAQNLGHVFLVTFGVGVAALVITLFLKDIPLRKRRQSTPTAISEEKVQQPHINGSSQ</sequence>
<evidence type="ECO:0000313" key="11">
    <source>
        <dbReference type="Proteomes" id="UP000290365"/>
    </source>
</evidence>
<evidence type="ECO:0000256" key="3">
    <source>
        <dbReference type="ARBA" id="ARBA00022475"/>
    </source>
</evidence>
<dbReference type="SUPFAM" id="SSF103473">
    <property type="entry name" value="MFS general substrate transporter"/>
    <property type="match status" value="1"/>
</dbReference>
<dbReference type="Gene3D" id="1.20.1720.10">
    <property type="entry name" value="Multidrug resistance protein D"/>
    <property type="match status" value="1"/>
</dbReference>
<name>A0A4P6JKX3_KTERU</name>
<dbReference type="PANTHER" id="PTHR23501">
    <property type="entry name" value="MAJOR FACILITATOR SUPERFAMILY"/>
    <property type="match status" value="1"/>
</dbReference>
<dbReference type="NCBIfam" id="TIGR00711">
    <property type="entry name" value="efflux_EmrB"/>
    <property type="match status" value="1"/>
</dbReference>
<dbReference type="InterPro" id="IPR020846">
    <property type="entry name" value="MFS_dom"/>
</dbReference>
<evidence type="ECO:0000256" key="7">
    <source>
        <dbReference type="SAM" id="MobiDB-lite"/>
    </source>
</evidence>
<dbReference type="GO" id="GO:0005886">
    <property type="term" value="C:plasma membrane"/>
    <property type="evidence" value="ECO:0007669"/>
    <property type="project" value="UniProtKB-SubCell"/>
</dbReference>
<feature type="transmembrane region" description="Helical" evidence="8">
    <location>
        <begin position="338"/>
        <end position="357"/>
    </location>
</feature>
<keyword evidence="6 8" id="KW-0472">Membrane</keyword>
<organism evidence="10 11">
    <name type="scientific">Ktedonosporobacter rubrisoli</name>
    <dbReference type="NCBI Taxonomy" id="2509675"/>
    <lineage>
        <taxon>Bacteria</taxon>
        <taxon>Bacillati</taxon>
        <taxon>Chloroflexota</taxon>
        <taxon>Ktedonobacteria</taxon>
        <taxon>Ktedonobacterales</taxon>
        <taxon>Ktedonosporobacteraceae</taxon>
        <taxon>Ktedonosporobacter</taxon>
    </lineage>
</organism>
<evidence type="ECO:0000256" key="2">
    <source>
        <dbReference type="ARBA" id="ARBA00022448"/>
    </source>
</evidence>
<dbReference type="Proteomes" id="UP000290365">
    <property type="component" value="Chromosome"/>
</dbReference>